<dbReference type="Pfam" id="PF01263">
    <property type="entry name" value="Aldose_epim"/>
    <property type="match status" value="1"/>
</dbReference>
<accession>A0A370UBJ1</accession>
<dbReference type="SUPFAM" id="SSF74650">
    <property type="entry name" value="Galactose mutarotase-like"/>
    <property type="match status" value="1"/>
</dbReference>
<dbReference type="OrthoDB" id="9779408at2"/>
<dbReference type="UniPathway" id="UPA00242"/>
<comment type="similarity">
    <text evidence="2 5">Belongs to the aldose epimerase family.</text>
</comment>
<protein>
    <recommendedName>
        <fullName evidence="5">Aldose 1-epimerase</fullName>
        <ecNumber evidence="5">5.1.3.3</ecNumber>
    </recommendedName>
</protein>
<evidence type="ECO:0000313" key="9">
    <source>
        <dbReference type="EMBL" id="RDL45111.1"/>
    </source>
</evidence>
<feature type="active site" description="Proton acceptor" evidence="6">
    <location>
        <position position="301"/>
    </location>
</feature>
<dbReference type="PANTHER" id="PTHR10091">
    <property type="entry name" value="ALDOSE-1-EPIMERASE"/>
    <property type="match status" value="1"/>
</dbReference>
<gene>
    <name evidence="9" type="ORF">DN730_05720</name>
</gene>
<evidence type="ECO:0000256" key="7">
    <source>
        <dbReference type="PIRSR" id="PIRSR005096-2"/>
    </source>
</evidence>
<dbReference type="Gene3D" id="2.70.98.10">
    <property type="match status" value="1"/>
</dbReference>
<organism evidence="9 10">
    <name type="scientific">Marinomonas piezotolerans</name>
    <dbReference type="NCBI Taxonomy" id="2213058"/>
    <lineage>
        <taxon>Bacteria</taxon>
        <taxon>Pseudomonadati</taxon>
        <taxon>Pseudomonadota</taxon>
        <taxon>Gammaproteobacteria</taxon>
        <taxon>Oceanospirillales</taxon>
        <taxon>Oceanospirillaceae</taxon>
        <taxon>Marinomonas</taxon>
    </lineage>
</organism>
<dbReference type="Proteomes" id="UP000254326">
    <property type="component" value="Unassembled WGS sequence"/>
</dbReference>
<feature type="binding site" evidence="7">
    <location>
        <position position="242"/>
    </location>
    <ligand>
        <name>beta-D-galactose</name>
        <dbReference type="ChEBI" id="CHEBI:27667"/>
    </ligand>
</feature>
<dbReference type="AlphaFoldDB" id="A0A370UBJ1"/>
<dbReference type="GO" id="GO:0033499">
    <property type="term" value="P:galactose catabolic process via UDP-galactose, Leloir pathway"/>
    <property type="evidence" value="ECO:0007669"/>
    <property type="project" value="TreeGrafter"/>
</dbReference>
<dbReference type="InterPro" id="IPR047215">
    <property type="entry name" value="Galactose_mutarotase-like"/>
</dbReference>
<comment type="catalytic activity">
    <reaction evidence="5">
        <text>alpha-D-glucose = beta-D-glucose</text>
        <dbReference type="Rhea" id="RHEA:10264"/>
        <dbReference type="ChEBI" id="CHEBI:15903"/>
        <dbReference type="ChEBI" id="CHEBI:17925"/>
        <dbReference type="EC" id="5.1.3.3"/>
    </reaction>
</comment>
<dbReference type="GO" id="GO:0004034">
    <property type="term" value="F:aldose 1-epimerase activity"/>
    <property type="evidence" value="ECO:0007669"/>
    <property type="project" value="UniProtKB-EC"/>
</dbReference>
<dbReference type="GO" id="GO:0030246">
    <property type="term" value="F:carbohydrate binding"/>
    <property type="evidence" value="ECO:0007669"/>
    <property type="project" value="InterPro"/>
</dbReference>
<keyword evidence="4 5" id="KW-0119">Carbohydrate metabolism</keyword>
<dbReference type="EC" id="5.1.3.3" evidence="5"/>
<dbReference type="NCBIfam" id="NF008277">
    <property type="entry name" value="PRK11055.1"/>
    <property type="match status" value="1"/>
</dbReference>
<reference evidence="9 10" key="1">
    <citation type="submission" date="2018-06" db="EMBL/GenBank/DDBJ databases">
        <title>Marinomonas sp. YLB-05 draft genome sequence.</title>
        <authorList>
            <person name="Yu L."/>
            <person name="Tang X."/>
        </authorList>
    </citation>
    <scope>NUCLEOTIDE SEQUENCE [LARGE SCALE GENOMIC DNA]</scope>
    <source>
        <strain evidence="9 10">YLB-05</strain>
    </source>
</reference>
<evidence type="ECO:0000256" key="5">
    <source>
        <dbReference type="PIRNR" id="PIRNR005096"/>
    </source>
</evidence>
<evidence type="ECO:0000256" key="1">
    <source>
        <dbReference type="ARBA" id="ARBA00005028"/>
    </source>
</evidence>
<dbReference type="PANTHER" id="PTHR10091:SF0">
    <property type="entry name" value="GALACTOSE MUTAROTASE"/>
    <property type="match status" value="1"/>
</dbReference>
<feature type="binding site" evidence="8">
    <location>
        <begin position="174"/>
        <end position="176"/>
    </location>
    <ligand>
        <name>beta-D-galactose</name>
        <dbReference type="ChEBI" id="CHEBI:27667"/>
    </ligand>
</feature>
<comment type="caution">
    <text evidence="9">The sequence shown here is derived from an EMBL/GenBank/DDBJ whole genome shotgun (WGS) entry which is preliminary data.</text>
</comment>
<evidence type="ECO:0000256" key="2">
    <source>
        <dbReference type="ARBA" id="ARBA00006206"/>
    </source>
</evidence>
<dbReference type="InterPro" id="IPR011013">
    <property type="entry name" value="Gal_mutarotase_sf_dom"/>
</dbReference>
<evidence type="ECO:0000256" key="3">
    <source>
        <dbReference type="ARBA" id="ARBA00023235"/>
    </source>
</evidence>
<dbReference type="InterPro" id="IPR015443">
    <property type="entry name" value="Aldose_1-epimerase"/>
</dbReference>
<name>A0A370UBJ1_9GAMM</name>
<dbReference type="GO" id="GO:0006006">
    <property type="term" value="P:glucose metabolic process"/>
    <property type="evidence" value="ECO:0007669"/>
    <property type="project" value="TreeGrafter"/>
</dbReference>
<dbReference type="RefSeq" id="WP_115467145.1">
    <property type="nucleotide sequence ID" value="NZ_QKRA01000002.1"/>
</dbReference>
<proteinExistence type="inferred from homology"/>
<dbReference type="PIRSF" id="PIRSF005096">
    <property type="entry name" value="GALM"/>
    <property type="match status" value="1"/>
</dbReference>
<keyword evidence="10" id="KW-1185">Reference proteome</keyword>
<feature type="active site" description="Proton donor" evidence="6">
    <location>
        <position position="174"/>
    </location>
</feature>
<evidence type="ECO:0000313" key="10">
    <source>
        <dbReference type="Proteomes" id="UP000254326"/>
    </source>
</evidence>
<keyword evidence="3 5" id="KW-0413">Isomerase</keyword>
<feature type="binding site" evidence="8">
    <location>
        <begin position="77"/>
        <end position="78"/>
    </location>
    <ligand>
        <name>beta-D-galactose</name>
        <dbReference type="ChEBI" id="CHEBI:27667"/>
    </ligand>
</feature>
<evidence type="ECO:0000256" key="4">
    <source>
        <dbReference type="ARBA" id="ARBA00023277"/>
    </source>
</evidence>
<evidence type="ECO:0000256" key="8">
    <source>
        <dbReference type="PIRSR" id="PIRSR005096-3"/>
    </source>
</evidence>
<evidence type="ECO:0000256" key="6">
    <source>
        <dbReference type="PIRSR" id="PIRSR005096-1"/>
    </source>
</evidence>
<comment type="pathway">
    <text evidence="1 5">Carbohydrate metabolism; hexose metabolism.</text>
</comment>
<sequence length="338" mass="37765">MIKTEPFGRANEHSVDKITLSNEHITLSLINYGVRTVELKIADRDGKSENIALNYPDMEGYLKDTSFLGATCGRVANRTANHRFTNLSGCHELDANDGEHHLHGGSEGFDKRLWQYEIDHDALRVTFTLHSPDGDMGYPGNCDVRATIQLDHNQIITTFDATCDQASIINLTDHSYYNLTGDFSQTILEHELWIAADHITPTDGTLIPTGILQPVTDTPFDFTAPRSVDHPSQFTAPNLGYDVNYCLRGPRHQVQMACQLYDPASGRQLTLYTTEPGLQLYTGAYLSNDKIYGKFTGIALEPQTYPNSANTDHFPSPAISPDTPYHHTIRMVFTTRND</sequence>
<dbReference type="CDD" id="cd09019">
    <property type="entry name" value="galactose_mutarotase_like"/>
    <property type="match status" value="1"/>
</dbReference>
<dbReference type="InterPro" id="IPR008183">
    <property type="entry name" value="Aldose_1/G6P_1-epimerase"/>
</dbReference>
<dbReference type="EMBL" id="QKRA01000002">
    <property type="protein sequence ID" value="RDL45111.1"/>
    <property type="molecule type" value="Genomic_DNA"/>
</dbReference>
<dbReference type="InterPro" id="IPR014718">
    <property type="entry name" value="GH-type_carb-bd"/>
</dbReference>